<dbReference type="EMBL" id="CP108164">
    <property type="protein sequence ID" value="WTQ78944.1"/>
    <property type="molecule type" value="Genomic_DNA"/>
</dbReference>
<evidence type="ECO:0000256" key="4">
    <source>
        <dbReference type="PROSITE-ProRule" id="PRU00409"/>
    </source>
</evidence>
<evidence type="ECO:0000256" key="2">
    <source>
        <dbReference type="ARBA" id="ARBA00022741"/>
    </source>
</evidence>
<reference evidence="6 7" key="1">
    <citation type="submission" date="2022-10" db="EMBL/GenBank/DDBJ databases">
        <title>The complete genomes of actinobacterial strains from the NBC collection.</title>
        <authorList>
            <person name="Joergensen T.S."/>
            <person name="Alvarez Arevalo M."/>
            <person name="Sterndorff E.B."/>
            <person name="Faurdal D."/>
            <person name="Vuksanovic O."/>
            <person name="Mourched A.-S."/>
            <person name="Charusanti P."/>
            <person name="Shaw S."/>
            <person name="Blin K."/>
            <person name="Weber T."/>
        </authorList>
    </citation>
    <scope>NUCLEOTIDE SEQUENCE [LARGE SCALE GENOMIC DNA]</scope>
    <source>
        <strain evidence="6 7">NBC_00156</strain>
    </source>
</reference>
<keyword evidence="7" id="KW-1185">Reference proteome</keyword>
<dbReference type="GeneID" id="97278940"/>
<name>A0ABZ1KGM3_STRAH</name>
<dbReference type="PANTHER" id="PTHR43585">
    <property type="entry name" value="FUMIPYRROLE BIOSYNTHESIS PROTEIN C"/>
    <property type="match status" value="1"/>
</dbReference>
<accession>A0ABZ1KGM3</accession>
<evidence type="ECO:0000313" key="6">
    <source>
        <dbReference type="EMBL" id="WTQ78944.1"/>
    </source>
</evidence>
<dbReference type="Pfam" id="PF02655">
    <property type="entry name" value="ATP-grasp_3"/>
    <property type="match status" value="1"/>
</dbReference>
<protein>
    <submittedName>
        <fullName evidence="6">ATP-grasp domain-containing protein</fullName>
    </submittedName>
</protein>
<dbReference type="PANTHER" id="PTHR43585:SF2">
    <property type="entry name" value="ATP-GRASP ENZYME FSQD"/>
    <property type="match status" value="1"/>
</dbReference>
<dbReference type="SUPFAM" id="SSF56059">
    <property type="entry name" value="Glutathione synthetase ATP-binding domain-like"/>
    <property type="match status" value="1"/>
</dbReference>
<dbReference type="Proteomes" id="UP001622557">
    <property type="component" value="Chromosome"/>
</dbReference>
<feature type="domain" description="ATP-grasp" evidence="5">
    <location>
        <begin position="115"/>
        <end position="317"/>
    </location>
</feature>
<dbReference type="RefSeq" id="WP_405444598.1">
    <property type="nucleotide sequence ID" value="NZ_CP108164.1"/>
</dbReference>
<keyword evidence="3 4" id="KW-0067">ATP-binding</keyword>
<dbReference type="Pfam" id="PF18603">
    <property type="entry name" value="LAL_C2"/>
    <property type="match status" value="1"/>
</dbReference>
<evidence type="ECO:0000256" key="3">
    <source>
        <dbReference type="ARBA" id="ARBA00022840"/>
    </source>
</evidence>
<evidence type="ECO:0000259" key="5">
    <source>
        <dbReference type="PROSITE" id="PS50975"/>
    </source>
</evidence>
<evidence type="ECO:0000256" key="1">
    <source>
        <dbReference type="ARBA" id="ARBA00022598"/>
    </source>
</evidence>
<keyword evidence="1" id="KW-0436">Ligase</keyword>
<dbReference type="InterPro" id="IPR052032">
    <property type="entry name" value="ATP-dep_AA_Ligase"/>
</dbReference>
<gene>
    <name evidence="6" type="ORF">OG350_00920</name>
</gene>
<dbReference type="PROSITE" id="PS50975">
    <property type="entry name" value="ATP_GRASP"/>
    <property type="match status" value="1"/>
</dbReference>
<dbReference type="InterPro" id="IPR011761">
    <property type="entry name" value="ATP-grasp"/>
</dbReference>
<evidence type="ECO:0000313" key="7">
    <source>
        <dbReference type="Proteomes" id="UP001622557"/>
    </source>
</evidence>
<sequence>MERRLAVVYENGSVNPLELAAASYGHCSLVLVCDPASASVRSALPLLRETGTVVTYDAGTPPQQTAARLRELGVDGITTFSDLTIEPTAELARLLGLDFHSPRTAALLVDKHRQRARLAEAGLPTPRHEALWTGAGEETVRAAVSAVGVPAVVKPRRGAGSRNTVLVGTVEEGVRIVTGLLSAGEPELVLEEYLVGDPTVAGRHWGDYVSVESAVHAGQITHVGVTGKPPLLEPFRETGAFFPADLPEPVRAELLEATADALRALGVTGGITHTEFKLTADGPRLIEVNGRLGGFVNDVVGRATGFSLLRTALDCALGTLPAPLTVPAPERVAYQRFLAPPMDARAVSSVTGVKEARALPGVRRVELAKSPGQPVDWRQGTQAFVGIVYGDAPDHLALAERLTHLDTVLRVAYETETTTKDATPAS</sequence>
<dbReference type="SMART" id="SM01209">
    <property type="entry name" value="GARS_A"/>
    <property type="match status" value="1"/>
</dbReference>
<dbReference type="Gene3D" id="3.30.470.20">
    <property type="entry name" value="ATP-grasp fold, B domain"/>
    <property type="match status" value="1"/>
</dbReference>
<keyword evidence="2 4" id="KW-0547">Nucleotide-binding</keyword>
<proteinExistence type="predicted"/>
<dbReference type="InterPro" id="IPR003806">
    <property type="entry name" value="ATP-grasp_PylC-type"/>
</dbReference>
<organism evidence="6 7">
    <name type="scientific">Streptomyces achromogenes</name>
    <dbReference type="NCBI Taxonomy" id="67255"/>
    <lineage>
        <taxon>Bacteria</taxon>
        <taxon>Bacillati</taxon>
        <taxon>Actinomycetota</taxon>
        <taxon>Actinomycetes</taxon>
        <taxon>Kitasatosporales</taxon>
        <taxon>Streptomycetaceae</taxon>
        <taxon>Streptomyces</taxon>
    </lineage>
</organism>
<dbReference type="InterPro" id="IPR040570">
    <property type="entry name" value="LAL_C2"/>
</dbReference>